<evidence type="ECO:0000313" key="2">
    <source>
        <dbReference type="EMBL" id="RVX20031.1"/>
    </source>
</evidence>
<dbReference type="AlphaFoldDB" id="A0A438KFR3"/>
<dbReference type="SUPFAM" id="SSF56219">
    <property type="entry name" value="DNase I-like"/>
    <property type="match status" value="1"/>
</dbReference>
<feature type="compositionally biased region" description="Polar residues" evidence="1">
    <location>
        <begin position="1130"/>
        <end position="1139"/>
    </location>
</feature>
<evidence type="ECO:0000313" key="3">
    <source>
        <dbReference type="Proteomes" id="UP000288805"/>
    </source>
</evidence>
<reference evidence="2 3" key="1">
    <citation type="journal article" date="2018" name="PLoS Genet.">
        <title>Population sequencing reveals clonal diversity and ancestral inbreeding in the grapevine cultivar Chardonnay.</title>
        <authorList>
            <person name="Roach M.J."/>
            <person name="Johnson D.L."/>
            <person name="Bohlmann J."/>
            <person name="van Vuuren H.J."/>
            <person name="Jones S.J."/>
            <person name="Pretorius I.S."/>
            <person name="Schmidt S.A."/>
            <person name="Borneman A.R."/>
        </authorList>
    </citation>
    <scope>NUCLEOTIDE SEQUENCE [LARGE SCALE GENOMIC DNA]</scope>
    <source>
        <strain evidence="3">cv. Chardonnay</strain>
        <tissue evidence="2">Leaf</tissue>
    </source>
</reference>
<accession>A0A438KFR3</accession>
<dbReference type="InterPro" id="IPR052799">
    <property type="entry name" value="Rho_GAP_Regulators"/>
</dbReference>
<proteinExistence type="predicted"/>
<feature type="compositionally biased region" description="Polar residues" evidence="1">
    <location>
        <begin position="1149"/>
        <end position="1159"/>
    </location>
</feature>
<dbReference type="Gene3D" id="3.60.10.10">
    <property type="entry name" value="Endonuclease/exonuclease/phosphatase"/>
    <property type="match status" value="1"/>
</dbReference>
<dbReference type="PANTHER" id="PTHR46265:SF2">
    <property type="entry name" value="RHO GTPASE-ACTIVATING PROTEIN 7"/>
    <property type="match status" value="1"/>
</dbReference>
<dbReference type="Proteomes" id="UP000288805">
    <property type="component" value="Unassembled WGS sequence"/>
</dbReference>
<dbReference type="InterPro" id="IPR036691">
    <property type="entry name" value="Endo/exonu/phosph_ase_sf"/>
</dbReference>
<name>A0A438KFR3_VITVI</name>
<feature type="region of interest" description="Disordered" evidence="1">
    <location>
        <begin position="1129"/>
        <end position="1162"/>
    </location>
</feature>
<dbReference type="EMBL" id="QGNW01000007">
    <property type="protein sequence ID" value="RVX20031.1"/>
    <property type="molecule type" value="Genomic_DNA"/>
</dbReference>
<gene>
    <name evidence="2" type="primary">ROPGAP7_0</name>
    <name evidence="2" type="ORF">CK203_004491</name>
</gene>
<comment type="caution">
    <text evidence="2">The sequence shown here is derived from an EMBL/GenBank/DDBJ whole genome shotgun (WGS) entry which is preliminary data.</text>
</comment>
<sequence>MEMKEGPRGGRRWFAVESKSFELLVDNIGGKLRGCIWERCRGYLLGSDLGMQALVVCWMELRLAVEGVTIEVRRQSLVGVGEEGDARKIGTVGSLFSASVGKLLYSFPWVGFSKELGLSPLAPQRELNIAVLGRGLLLFEFELLSEVERVLARGKRRVKENVLFLEKWNVDGGAFVMEPSLMRLGDLPSSVQIVVGSGSFSIQLWWETPPWFSQVVPAGRYLGVGVLVDEDEAGGGRPRAVCSGSLLEKEFQSKVQVGVQDVSPSGSFSKSVAGFSSASSASSAGLLSMALSVIVNGTEVVVGEGSLVNRGHGGSLVGCKELFGLGFGLREAGLEGVRVLNSSAFVETEARALEEASFVQDRKDKGLVCFLRGAMRELELLTVNVRVEITDEALVGEAFKYESSPFNFVGVRYFFSSTPSLGFVLALVVGESSGLGGLAAVKYVGFQAPLSVILAIGSPWVMETEGEKSLAEIGVEGVEGEILKLLLRLKSRRDEGKKRGISRTIRGAARGVVVFWDKRVLESIRIEEELGAICGLWNDPWCIGGDFNVIRFPSEHSRGGRVSSSMRRFSKMIDDLDLRDLPLQGGPFTWSGGLNSQSMSRLDQFLVTEDWESHFNGVVQCIPPRLVSDHFLILFDGGGVRSGPTPFRFENMCFILAEKLKALKSNFKIWNKDVFGKVGVNKSLALDKVSYWDSQEKLRSLSMKELEARKEAKEGFKKWALMEEIFWRQKSREVWLREAISGLRINLDKSEIFPVGRVENMEALAFEFGCKVGRLPTTYLGLPLGGVLKRKPHFVQWDTVCSDKRKGGLGVKRLSTLHRALLCKWNWCFANERESLWKHIISRKFGEEEVAWCTREVREGFGVGFWKEIRKKGSLLQNKVVFSMGDGRRVKFWKDKWYGNIALCDSLPSLYALVASKVAASGVVGLNGRGRGALDSRSAVQFPKSIIWSPYVPTKWVFFAWEASWGVMWVLPYSVRDTLLGWHGINMGKKRSKDMPGNVVFFIWKPRVANWEADSLINRRASSSLEFLGNFLPPHWCSDVGSPTDNRASEVNSNLLDSQPVRDSNIQIIEQQDKQNKGSESSINEMDSPSILPAVESQRSMGEILASMDPGLPLPVSGLESSAEKAVGKLTSSNPNGKRSTFWGRSTARKTPSTESVDSSGEEELAIQRLEITKNDLRHRIAKEARGNAILQASLERRKQALHERRLALEQDVGLFPN</sequence>
<organism evidence="2 3">
    <name type="scientific">Vitis vinifera</name>
    <name type="common">Grape</name>
    <dbReference type="NCBI Taxonomy" id="29760"/>
    <lineage>
        <taxon>Eukaryota</taxon>
        <taxon>Viridiplantae</taxon>
        <taxon>Streptophyta</taxon>
        <taxon>Embryophyta</taxon>
        <taxon>Tracheophyta</taxon>
        <taxon>Spermatophyta</taxon>
        <taxon>Magnoliopsida</taxon>
        <taxon>eudicotyledons</taxon>
        <taxon>Gunneridae</taxon>
        <taxon>Pentapetalae</taxon>
        <taxon>rosids</taxon>
        <taxon>Vitales</taxon>
        <taxon>Vitaceae</taxon>
        <taxon>Viteae</taxon>
        <taxon>Vitis</taxon>
    </lineage>
</organism>
<protein>
    <submittedName>
        <fullName evidence="2">Rho GTPase-activating protein 7</fullName>
    </submittedName>
</protein>
<dbReference type="PANTHER" id="PTHR46265">
    <property type="entry name" value="RHO GTPASE-ACTIVATING PROTEIN 7"/>
    <property type="match status" value="1"/>
</dbReference>
<evidence type="ECO:0000256" key="1">
    <source>
        <dbReference type="SAM" id="MobiDB-lite"/>
    </source>
</evidence>